<accession>A0AAD4MPY7</accession>
<name>A0AAD4MPY7_9BILA</name>
<feature type="region of interest" description="Disordered" evidence="1">
    <location>
        <begin position="114"/>
        <end position="134"/>
    </location>
</feature>
<comment type="caution">
    <text evidence="2">The sequence shown here is derived from an EMBL/GenBank/DDBJ whole genome shotgun (WGS) entry which is preliminary data.</text>
</comment>
<organism evidence="2 3">
    <name type="scientific">Ditylenchus destructor</name>
    <dbReference type="NCBI Taxonomy" id="166010"/>
    <lineage>
        <taxon>Eukaryota</taxon>
        <taxon>Metazoa</taxon>
        <taxon>Ecdysozoa</taxon>
        <taxon>Nematoda</taxon>
        <taxon>Chromadorea</taxon>
        <taxon>Rhabditida</taxon>
        <taxon>Tylenchina</taxon>
        <taxon>Tylenchomorpha</taxon>
        <taxon>Sphaerularioidea</taxon>
        <taxon>Anguinidae</taxon>
        <taxon>Anguininae</taxon>
        <taxon>Ditylenchus</taxon>
    </lineage>
</organism>
<dbReference type="Proteomes" id="UP001201812">
    <property type="component" value="Unassembled WGS sequence"/>
</dbReference>
<proteinExistence type="predicted"/>
<dbReference type="AlphaFoldDB" id="A0AAD4MPY7"/>
<dbReference type="EMBL" id="JAKKPZ010000243">
    <property type="protein sequence ID" value="KAI1697921.1"/>
    <property type="molecule type" value="Genomic_DNA"/>
</dbReference>
<keyword evidence="3" id="KW-1185">Reference proteome</keyword>
<gene>
    <name evidence="2" type="ORF">DdX_18196</name>
</gene>
<evidence type="ECO:0000256" key="1">
    <source>
        <dbReference type="SAM" id="MobiDB-lite"/>
    </source>
</evidence>
<protein>
    <submittedName>
        <fullName evidence="2">Uncharacterized protein</fullName>
    </submittedName>
</protein>
<evidence type="ECO:0000313" key="3">
    <source>
        <dbReference type="Proteomes" id="UP001201812"/>
    </source>
</evidence>
<reference evidence="2" key="1">
    <citation type="submission" date="2022-01" db="EMBL/GenBank/DDBJ databases">
        <title>Genome Sequence Resource for Two Populations of Ditylenchus destructor, the Migratory Endoparasitic Phytonematode.</title>
        <authorList>
            <person name="Zhang H."/>
            <person name="Lin R."/>
            <person name="Xie B."/>
        </authorList>
    </citation>
    <scope>NUCLEOTIDE SEQUENCE</scope>
    <source>
        <strain evidence="2">BazhouSP</strain>
    </source>
</reference>
<sequence length="166" mass="18389">MRNYRYSPAEEAQMDEFGKEWKRTRGRRGIKGPLAWREFKRRNPWAMRITSDSLRQKYTHIKKTQYWAWFARRHANCPFGHAVCYAGGFDARPDYDAIDDIIAAEATAADDAPNAAAPITNNNAAAPNTNHNNDTAPVTAATVAENVATLPIANNAAAVAVAITQN</sequence>
<evidence type="ECO:0000313" key="2">
    <source>
        <dbReference type="EMBL" id="KAI1697921.1"/>
    </source>
</evidence>